<sequence length="116" mass="13528">MHGLRYMWLVDDGDSSVYAKIHEEIPVWGSRVQKLQGSNHVCKCLRSNLEKLVEANPHCQGRNHLTKEVRIRLVSAVRCAIRIRSKEENLHHASIKLEKDIRNSVHHMFGNHNRFL</sequence>
<reference evidence="2" key="1">
    <citation type="journal article" date="2019" name="bioRxiv">
        <title>The Genome of the Zebra Mussel, Dreissena polymorpha: A Resource for Invasive Species Research.</title>
        <authorList>
            <person name="McCartney M.A."/>
            <person name="Auch B."/>
            <person name="Kono T."/>
            <person name="Mallez S."/>
            <person name="Zhang Y."/>
            <person name="Obille A."/>
            <person name="Becker A."/>
            <person name="Abrahante J.E."/>
            <person name="Garbe J."/>
            <person name="Badalamenti J.P."/>
            <person name="Herman A."/>
            <person name="Mangelson H."/>
            <person name="Liachko I."/>
            <person name="Sullivan S."/>
            <person name="Sone E.D."/>
            <person name="Koren S."/>
            <person name="Silverstein K.A.T."/>
            <person name="Beckman K.B."/>
            <person name="Gohl D.M."/>
        </authorList>
    </citation>
    <scope>NUCLEOTIDE SEQUENCE</scope>
    <source>
        <strain evidence="2">Duluth1</strain>
        <tissue evidence="2">Whole animal</tissue>
    </source>
</reference>
<keyword evidence="3" id="KW-1185">Reference proteome</keyword>
<comment type="caution">
    <text evidence="2">The sequence shown here is derived from an EMBL/GenBank/DDBJ whole genome shotgun (WGS) entry which is preliminary data.</text>
</comment>
<name>A0A9D4JZ61_DREPO</name>
<protein>
    <recommendedName>
        <fullName evidence="1">Mutator-like transposase domain-containing protein</fullName>
    </recommendedName>
</protein>
<evidence type="ECO:0000313" key="2">
    <source>
        <dbReference type="EMBL" id="KAH3825967.1"/>
    </source>
</evidence>
<evidence type="ECO:0000259" key="1">
    <source>
        <dbReference type="Pfam" id="PF20700"/>
    </source>
</evidence>
<accession>A0A9D4JZ61</accession>
<gene>
    <name evidence="2" type="ORF">DPMN_127855</name>
</gene>
<evidence type="ECO:0000313" key="3">
    <source>
        <dbReference type="Proteomes" id="UP000828390"/>
    </source>
</evidence>
<dbReference type="Proteomes" id="UP000828390">
    <property type="component" value="Unassembled WGS sequence"/>
</dbReference>
<dbReference type="AlphaFoldDB" id="A0A9D4JZ61"/>
<organism evidence="2 3">
    <name type="scientific">Dreissena polymorpha</name>
    <name type="common">Zebra mussel</name>
    <name type="synonym">Mytilus polymorpha</name>
    <dbReference type="NCBI Taxonomy" id="45954"/>
    <lineage>
        <taxon>Eukaryota</taxon>
        <taxon>Metazoa</taxon>
        <taxon>Spiralia</taxon>
        <taxon>Lophotrochozoa</taxon>
        <taxon>Mollusca</taxon>
        <taxon>Bivalvia</taxon>
        <taxon>Autobranchia</taxon>
        <taxon>Heteroconchia</taxon>
        <taxon>Euheterodonta</taxon>
        <taxon>Imparidentia</taxon>
        <taxon>Neoheterodontei</taxon>
        <taxon>Myida</taxon>
        <taxon>Dreissenoidea</taxon>
        <taxon>Dreissenidae</taxon>
        <taxon>Dreissena</taxon>
    </lineage>
</organism>
<proteinExistence type="predicted"/>
<dbReference type="EMBL" id="JAIWYP010000005">
    <property type="protein sequence ID" value="KAH3825967.1"/>
    <property type="molecule type" value="Genomic_DNA"/>
</dbReference>
<dbReference type="InterPro" id="IPR049012">
    <property type="entry name" value="Mutator_transp_dom"/>
</dbReference>
<dbReference type="Pfam" id="PF20700">
    <property type="entry name" value="Mutator"/>
    <property type="match status" value="1"/>
</dbReference>
<feature type="domain" description="Mutator-like transposase" evidence="1">
    <location>
        <begin position="1"/>
        <end position="113"/>
    </location>
</feature>
<reference evidence="2" key="2">
    <citation type="submission" date="2020-11" db="EMBL/GenBank/DDBJ databases">
        <authorList>
            <person name="McCartney M.A."/>
            <person name="Auch B."/>
            <person name="Kono T."/>
            <person name="Mallez S."/>
            <person name="Becker A."/>
            <person name="Gohl D.M."/>
            <person name="Silverstein K.A.T."/>
            <person name="Koren S."/>
            <person name="Bechman K.B."/>
            <person name="Herman A."/>
            <person name="Abrahante J.E."/>
            <person name="Garbe J."/>
        </authorList>
    </citation>
    <scope>NUCLEOTIDE SEQUENCE</scope>
    <source>
        <strain evidence="2">Duluth1</strain>
        <tissue evidence="2">Whole animal</tissue>
    </source>
</reference>